<gene>
    <name evidence="3" type="ORF">NZD86_21400</name>
</gene>
<dbReference type="Pfam" id="PF01050">
    <property type="entry name" value="MannoseP_isomer"/>
    <property type="match status" value="1"/>
</dbReference>
<dbReference type="EMBL" id="CP104064">
    <property type="protein sequence ID" value="WAH36699.1"/>
    <property type="molecule type" value="Genomic_DNA"/>
</dbReference>
<keyword evidence="4" id="KW-1185">Reference proteome</keyword>
<dbReference type="Pfam" id="PF00483">
    <property type="entry name" value="NTP_transferase"/>
    <property type="match status" value="1"/>
</dbReference>
<feature type="domain" description="Mannose-6-phosphate isomerase type II C-terminal" evidence="2">
    <location>
        <begin position="338"/>
        <end position="440"/>
    </location>
</feature>
<reference evidence="3" key="1">
    <citation type="submission" date="2022-08" db="EMBL/GenBank/DDBJ databases">
        <title>Alicyclobacillus dauci DSM2870, complete genome.</title>
        <authorList>
            <person name="Wang Q."/>
            <person name="Cai R."/>
            <person name="Wang Z."/>
        </authorList>
    </citation>
    <scope>NUCLEOTIDE SEQUENCE</scope>
    <source>
        <strain evidence="3">DSM 28700</strain>
    </source>
</reference>
<evidence type="ECO:0000259" key="2">
    <source>
        <dbReference type="Pfam" id="PF01050"/>
    </source>
</evidence>
<accession>A0ABY6Z1U1</accession>
<feature type="domain" description="Nucleotidyl transferase" evidence="1">
    <location>
        <begin position="4"/>
        <end position="266"/>
    </location>
</feature>
<dbReference type="PANTHER" id="PTHR46390:SF1">
    <property type="entry name" value="MANNOSE-1-PHOSPHATE GUANYLYLTRANSFERASE"/>
    <property type="match status" value="1"/>
</dbReference>
<dbReference type="InterPro" id="IPR011051">
    <property type="entry name" value="RmlC_Cupin_sf"/>
</dbReference>
<dbReference type="SUPFAM" id="SSF51182">
    <property type="entry name" value="RmlC-like cupins"/>
    <property type="match status" value="1"/>
</dbReference>
<dbReference type="InterPro" id="IPR051161">
    <property type="entry name" value="Mannose-6P_isomerase_type2"/>
</dbReference>
<dbReference type="Gene3D" id="3.90.550.10">
    <property type="entry name" value="Spore Coat Polysaccharide Biosynthesis Protein SpsA, Chain A"/>
    <property type="match status" value="1"/>
</dbReference>
<dbReference type="PANTHER" id="PTHR46390">
    <property type="entry name" value="MANNOSE-1-PHOSPHATE GUANYLYLTRANSFERASE"/>
    <property type="match status" value="1"/>
</dbReference>
<dbReference type="InterPro" id="IPR001538">
    <property type="entry name" value="Man6P_isomerase-2_C"/>
</dbReference>
<dbReference type="InterPro" id="IPR005835">
    <property type="entry name" value="NTP_transferase_dom"/>
</dbReference>
<dbReference type="CDD" id="cd02213">
    <property type="entry name" value="cupin_PMI_typeII_C"/>
    <property type="match status" value="1"/>
</dbReference>
<evidence type="ECO:0000259" key="1">
    <source>
        <dbReference type="Pfam" id="PF00483"/>
    </source>
</evidence>
<evidence type="ECO:0000313" key="3">
    <source>
        <dbReference type="EMBL" id="WAH36699.1"/>
    </source>
</evidence>
<evidence type="ECO:0000313" key="4">
    <source>
        <dbReference type="Proteomes" id="UP001164803"/>
    </source>
</evidence>
<dbReference type="Proteomes" id="UP001164803">
    <property type="component" value="Chromosome"/>
</dbReference>
<proteinExistence type="predicted"/>
<sequence>MKLVLLSGGSGKRLWPMSNDIRSKQFLRVLPTDGATAPQSMLQRVWKQIDRRGLQKDAYVCASKAQSEMIYAQVGNVPLIEEPSRRDTFPAIAMSVLYLLDVVGIDADEPIAICPVDHFVDDHYFTEIQTLGTLLTSHGIDLALMGVEPMEPTSKFGYIVPENANRGENVLHVRTFVEKPDRNRATKLIAEGALWNCGVFCFRARTIYDLLAKRGWPTSYEACVARFDEFPKRSFDYEVVEHMTSIIVHPYRGTWNDLGTWAALSDRTVSQTVGKGTLYECENTHIINELGIPVVTMGLRDAIVVATPDGILAADKRVSANLKDVVGTLQNRPMYEERIWGSYRVLDYQKLDDGTEVLTKTIELLPGKNISYQKHMMRGEVWTVIDGHGEVILGTDRFAVGPGDVVRVKANEWHAIRTEVGLKFIEVQRGSELVEEDIARKYLSWDELEDALASGLLLKDGSSRNRGE</sequence>
<dbReference type="InterPro" id="IPR029044">
    <property type="entry name" value="Nucleotide-diphossugar_trans"/>
</dbReference>
<organism evidence="3 4">
    <name type="scientific">Alicyclobacillus dauci</name>
    <dbReference type="NCBI Taxonomy" id="1475485"/>
    <lineage>
        <taxon>Bacteria</taxon>
        <taxon>Bacillati</taxon>
        <taxon>Bacillota</taxon>
        <taxon>Bacilli</taxon>
        <taxon>Bacillales</taxon>
        <taxon>Alicyclobacillaceae</taxon>
        <taxon>Alicyclobacillus</taxon>
    </lineage>
</organism>
<dbReference type="SUPFAM" id="SSF53448">
    <property type="entry name" value="Nucleotide-diphospho-sugar transferases"/>
    <property type="match status" value="1"/>
</dbReference>
<dbReference type="Gene3D" id="2.60.120.10">
    <property type="entry name" value="Jelly Rolls"/>
    <property type="match status" value="1"/>
</dbReference>
<dbReference type="InterPro" id="IPR014710">
    <property type="entry name" value="RmlC-like_jellyroll"/>
</dbReference>
<name>A0ABY6Z1U1_9BACL</name>
<dbReference type="RefSeq" id="WP_268044070.1">
    <property type="nucleotide sequence ID" value="NZ_CP104064.1"/>
</dbReference>
<protein>
    <submittedName>
        <fullName evidence="3">Sugar phosphate nucleotidyltransferase</fullName>
    </submittedName>
</protein>